<accession>A0A4Y8WE47</accession>
<organism evidence="2 3">
    <name type="scientific">Vibrio ouci</name>
    <dbReference type="NCBI Taxonomy" id="2499078"/>
    <lineage>
        <taxon>Bacteria</taxon>
        <taxon>Pseudomonadati</taxon>
        <taxon>Pseudomonadota</taxon>
        <taxon>Gammaproteobacteria</taxon>
        <taxon>Vibrionales</taxon>
        <taxon>Vibrionaceae</taxon>
        <taxon>Vibrio</taxon>
    </lineage>
</organism>
<evidence type="ECO:0000256" key="1">
    <source>
        <dbReference type="SAM" id="SignalP"/>
    </source>
</evidence>
<dbReference type="OrthoDB" id="5913083at2"/>
<dbReference type="AlphaFoldDB" id="A0A4Y8WE47"/>
<feature type="chain" id="PRO_5021243672" evidence="1">
    <location>
        <begin position="23"/>
        <end position="433"/>
    </location>
</feature>
<keyword evidence="1" id="KW-0732">Signal</keyword>
<name>A0A4Y8WE47_9VIBR</name>
<dbReference type="RefSeq" id="WP_134835908.1">
    <property type="nucleotide sequence ID" value="NZ_SATR01000019.1"/>
</dbReference>
<protein>
    <submittedName>
        <fullName evidence="2">Capsular biosynthesis protein</fullName>
    </submittedName>
</protein>
<proteinExistence type="predicted"/>
<evidence type="ECO:0000313" key="3">
    <source>
        <dbReference type="Proteomes" id="UP000297753"/>
    </source>
</evidence>
<dbReference type="EMBL" id="SATR01000019">
    <property type="protein sequence ID" value="TFH91107.1"/>
    <property type="molecule type" value="Genomic_DNA"/>
</dbReference>
<sequence>MKQHTKLLVGGLGLMFASYSQANLTPKPHIGIAGIDFQSQLGMKYGRDSNVTYQTQSNDSVESDYVMLEPYLQAVGERGEDRYLLVYSGKYLQYQDQTSTVGDYSDHYFLFLPKWRFGDKHELNWFIEQTWGHEDRGTGLTEGFTNEQFRQYGINQPLSSELLNSELRYIYGRPEGRGHFNLALQVKDLSFTDTDTVEQTSADFYAYIEDQQWQEKTVTIELFDQYSKDTRFRYSSINNYRHYASSPIRDSDEHYLVFGIKSKRSGKTSVEGDIAWLHKDLKNNPQAQAFDGFNWQAALNWKPVKHSEFQLYGSRRVEDPTEVGGYILKTKYGLSWNHKWFVDRLNTKFDVGQEFEDYKSQDSDREDSSNIASFTLGYDFRPSVRLEFNYQYTSKTSNHETTTFYIGENADIPEIRQLGYNKSRFDLMLKVQI</sequence>
<comment type="caution">
    <text evidence="2">The sequence shown here is derived from an EMBL/GenBank/DDBJ whole genome shotgun (WGS) entry which is preliminary data.</text>
</comment>
<keyword evidence="3" id="KW-1185">Reference proteome</keyword>
<dbReference type="Proteomes" id="UP000297753">
    <property type="component" value="Unassembled WGS sequence"/>
</dbReference>
<reference evidence="2 3" key="1">
    <citation type="submission" date="2019-01" db="EMBL/GenBank/DDBJ databases">
        <title>Vibrio BEI176 sp. nov, a marine bacterium isolated from China: eastern marignal seas.</title>
        <authorList>
            <person name="Li B."/>
        </authorList>
    </citation>
    <scope>NUCLEOTIDE SEQUENCE [LARGE SCALE GENOMIC DNA]</scope>
    <source>
        <strain evidence="2 3">BEI176</strain>
    </source>
</reference>
<evidence type="ECO:0000313" key="2">
    <source>
        <dbReference type="EMBL" id="TFH91107.1"/>
    </source>
</evidence>
<gene>
    <name evidence="2" type="ORF">ELS82_13370</name>
</gene>
<feature type="signal peptide" evidence="1">
    <location>
        <begin position="1"/>
        <end position="22"/>
    </location>
</feature>
<dbReference type="InterPro" id="IPR018759">
    <property type="entry name" value="BBP2_2"/>
</dbReference>
<dbReference type="Pfam" id="PF10082">
    <property type="entry name" value="BBP2_2"/>
    <property type="match status" value="1"/>
</dbReference>